<keyword evidence="4" id="KW-1185">Reference proteome</keyword>
<dbReference type="OrthoDB" id="9964052at2"/>
<feature type="transmembrane region" description="Helical" evidence="2">
    <location>
        <begin position="84"/>
        <end position="105"/>
    </location>
</feature>
<dbReference type="EMBL" id="STGY01000044">
    <property type="protein sequence ID" value="THV41425.1"/>
    <property type="molecule type" value="Genomic_DNA"/>
</dbReference>
<keyword evidence="2" id="KW-1133">Transmembrane helix</keyword>
<gene>
    <name evidence="3" type="ORF">FAB82_11545</name>
</gene>
<feature type="region of interest" description="Disordered" evidence="1">
    <location>
        <begin position="154"/>
        <end position="191"/>
    </location>
</feature>
<protein>
    <submittedName>
        <fullName evidence="3">Uncharacterized protein</fullName>
    </submittedName>
</protein>
<name>A0A4S8QET6_9ACTN</name>
<keyword evidence="2" id="KW-0812">Transmembrane</keyword>
<comment type="caution">
    <text evidence="3">The sequence shown here is derived from an EMBL/GenBank/DDBJ whole genome shotgun (WGS) entry which is preliminary data.</text>
</comment>
<evidence type="ECO:0000256" key="2">
    <source>
        <dbReference type="SAM" id="Phobius"/>
    </source>
</evidence>
<feature type="transmembrane region" description="Helical" evidence="2">
    <location>
        <begin position="125"/>
        <end position="143"/>
    </location>
</feature>
<reference evidence="3 4" key="2">
    <citation type="submission" date="2019-05" db="EMBL/GenBank/DDBJ databases">
        <title>Glycomyces buryatensis sp. nov.</title>
        <authorList>
            <person name="Nikitina E."/>
        </authorList>
    </citation>
    <scope>NUCLEOTIDE SEQUENCE [LARGE SCALE GENOMIC DNA]</scope>
    <source>
        <strain evidence="3 4">18</strain>
    </source>
</reference>
<accession>A0A4S8QET6</accession>
<dbReference type="RefSeq" id="WP_136534695.1">
    <property type="nucleotide sequence ID" value="NZ_STGY01000044.1"/>
</dbReference>
<sequence length="191" mass="21367">MSPHLTALFVAVAGPVGVIVILALATFVAAALAARINPDPDLGLSVEEQVRRAEAHQAESEQSDERIRRWEIERHGESIDSLHISFPVFGIACAVALVAQLWDAALSHMDDQGQGPPLAAILNPLWISPLVAFLAGVVAGSIYKRWFHRQPRHRQAQILQGRKDKERRSFEDRLRSIRDQPSKRRSRSKEY</sequence>
<organism evidence="3 4">
    <name type="scientific">Glycomyces buryatensis</name>
    <dbReference type="NCBI Taxonomy" id="2570927"/>
    <lineage>
        <taxon>Bacteria</taxon>
        <taxon>Bacillati</taxon>
        <taxon>Actinomycetota</taxon>
        <taxon>Actinomycetes</taxon>
        <taxon>Glycomycetales</taxon>
        <taxon>Glycomycetaceae</taxon>
        <taxon>Glycomyces</taxon>
    </lineage>
</organism>
<keyword evidence="2" id="KW-0472">Membrane</keyword>
<evidence type="ECO:0000313" key="3">
    <source>
        <dbReference type="EMBL" id="THV41425.1"/>
    </source>
</evidence>
<dbReference type="Proteomes" id="UP000308760">
    <property type="component" value="Unassembled WGS sequence"/>
</dbReference>
<proteinExistence type="predicted"/>
<feature type="transmembrane region" description="Helical" evidence="2">
    <location>
        <begin position="6"/>
        <end position="34"/>
    </location>
</feature>
<evidence type="ECO:0000313" key="4">
    <source>
        <dbReference type="Proteomes" id="UP000308760"/>
    </source>
</evidence>
<evidence type="ECO:0000256" key="1">
    <source>
        <dbReference type="SAM" id="MobiDB-lite"/>
    </source>
</evidence>
<feature type="compositionally biased region" description="Basic and acidic residues" evidence="1">
    <location>
        <begin position="161"/>
        <end position="191"/>
    </location>
</feature>
<reference evidence="4" key="1">
    <citation type="submission" date="2019-04" db="EMBL/GenBank/DDBJ databases">
        <title>Nocardioides xinjiangensis sp. nov.</title>
        <authorList>
            <person name="Liu S."/>
        </authorList>
    </citation>
    <scope>NUCLEOTIDE SEQUENCE [LARGE SCALE GENOMIC DNA]</scope>
    <source>
        <strain evidence="4">18</strain>
    </source>
</reference>
<dbReference type="AlphaFoldDB" id="A0A4S8QET6"/>